<keyword evidence="7" id="KW-1185">Reference proteome</keyword>
<evidence type="ECO:0000313" key="6">
    <source>
        <dbReference type="EMBL" id="KZL85601.1"/>
    </source>
</evidence>
<sequence length="639" mass="71356">MTDSGDAQSPPTTAMASTSIAAPDMPSPTIAVGFHDEGTTETRPPLAAHISDSTAQPTKFQSPLRHHRRTPSAHREVKETLNAVTEYGTESHDGSSHHRINQYIIKEEIGRGSYGAVHLATDQFGTEYAVKEFSKVRLRKRAQSNILRQGARRPQRFAHRVSLNAPLSPHFGDFGQESNAGWNINDALFFIREEIAIMKKLNHPNLVQLIEVLDDPEEDSLYMVLEMCKKGVVMKVGLNEKAKPYGEDQCRYWFRDLILGIEYLHEQGVIHRDIKPDNLLLTEDDVLKIVDFGVSEMFEKPGEGMKTAKSAGSPAFLAPELCVVRHGDVDGRAADIWSMGVSLYCLRYGKIPFEQEGVLEMYEAIKTESPDLPEDENPDFVDLMNRILEKDPQKRIQMSELREHPWVTKKGTDPLLSKEDNCSVIVEPPNELELSRAFTRKMNHLLCVMKAIHKFKGILSRQRQNSKSSRDGNSIPSVDPIQEDAQKEDIEALIAKRREFLKHQGIPGANNKPESEPLILGIGVGARDEFDKDEPSAGDIAESPTNVDFNIYDKAYEAEVERIMKKPARQTTMYLTRFVKDREHYKEVANVVEGTSAGVTPAGTPKVDSHLTASKGRFADLVSSMTGGSKPTAGGDERT</sequence>
<keyword evidence="1 3" id="KW-0547">Nucleotide-binding</keyword>
<feature type="binding site" evidence="3">
    <location>
        <position position="131"/>
    </location>
    <ligand>
        <name>ATP</name>
        <dbReference type="ChEBI" id="CHEBI:30616"/>
    </ligand>
</feature>
<dbReference type="FunFam" id="1.10.510.10:FF:000995">
    <property type="entry name" value="BcCMK3, calcium/calmodulin-dependent protein kinase"/>
    <property type="match status" value="1"/>
</dbReference>
<protein>
    <submittedName>
        <fullName evidence="6">Calcium calmodulin dependent protein kinase</fullName>
    </submittedName>
</protein>
<comment type="caution">
    <text evidence="6">The sequence shown here is derived from an EMBL/GenBank/DDBJ whole genome shotgun (WGS) entry which is preliminary data.</text>
</comment>
<keyword evidence="2 3" id="KW-0067">ATP-binding</keyword>
<evidence type="ECO:0000313" key="7">
    <source>
        <dbReference type="Proteomes" id="UP000076584"/>
    </source>
</evidence>
<dbReference type="GO" id="GO:0005737">
    <property type="term" value="C:cytoplasm"/>
    <property type="evidence" value="ECO:0007669"/>
    <property type="project" value="TreeGrafter"/>
</dbReference>
<organism evidence="6 7">
    <name type="scientific">Colletotrichum incanum</name>
    <name type="common">Soybean anthracnose fungus</name>
    <dbReference type="NCBI Taxonomy" id="1573173"/>
    <lineage>
        <taxon>Eukaryota</taxon>
        <taxon>Fungi</taxon>
        <taxon>Dikarya</taxon>
        <taxon>Ascomycota</taxon>
        <taxon>Pezizomycotina</taxon>
        <taxon>Sordariomycetes</taxon>
        <taxon>Hypocreomycetidae</taxon>
        <taxon>Glomerellales</taxon>
        <taxon>Glomerellaceae</taxon>
        <taxon>Colletotrichum</taxon>
        <taxon>Colletotrichum spaethianum species complex</taxon>
    </lineage>
</organism>
<gene>
    <name evidence="6" type="ORF">CI238_05489</name>
</gene>
<feature type="domain" description="Protein kinase" evidence="5">
    <location>
        <begin position="103"/>
        <end position="407"/>
    </location>
</feature>
<dbReference type="GO" id="GO:0035556">
    <property type="term" value="P:intracellular signal transduction"/>
    <property type="evidence" value="ECO:0007669"/>
    <property type="project" value="TreeGrafter"/>
</dbReference>
<proteinExistence type="predicted"/>
<dbReference type="Gene3D" id="1.10.510.10">
    <property type="entry name" value="Transferase(Phosphotransferase) domain 1"/>
    <property type="match status" value="1"/>
</dbReference>
<evidence type="ECO:0000256" key="2">
    <source>
        <dbReference type="ARBA" id="ARBA00022840"/>
    </source>
</evidence>
<dbReference type="GO" id="GO:0005524">
    <property type="term" value="F:ATP binding"/>
    <property type="evidence" value="ECO:0007669"/>
    <property type="project" value="UniProtKB-UniRule"/>
</dbReference>
<keyword evidence="6" id="KW-0418">Kinase</keyword>
<dbReference type="CDD" id="cd14008">
    <property type="entry name" value="STKc_LKB1_CaMKK"/>
    <property type="match status" value="1"/>
</dbReference>
<dbReference type="PROSITE" id="PS00108">
    <property type="entry name" value="PROTEIN_KINASE_ST"/>
    <property type="match status" value="1"/>
</dbReference>
<dbReference type="STRING" id="1573173.A0A162N619"/>
<evidence type="ECO:0000259" key="5">
    <source>
        <dbReference type="PROSITE" id="PS50011"/>
    </source>
</evidence>
<dbReference type="SMART" id="SM00220">
    <property type="entry name" value="S_TKc"/>
    <property type="match status" value="1"/>
</dbReference>
<dbReference type="InterPro" id="IPR017441">
    <property type="entry name" value="Protein_kinase_ATP_BS"/>
</dbReference>
<dbReference type="InterPro" id="IPR000719">
    <property type="entry name" value="Prot_kinase_dom"/>
</dbReference>
<dbReference type="InterPro" id="IPR011009">
    <property type="entry name" value="Kinase-like_dom_sf"/>
</dbReference>
<evidence type="ECO:0000256" key="3">
    <source>
        <dbReference type="PROSITE-ProRule" id="PRU10141"/>
    </source>
</evidence>
<dbReference type="FunFam" id="3.30.200.20:FF:000447">
    <property type="entry name" value="Calcium/calmodulin dependent protein kinase"/>
    <property type="match status" value="1"/>
</dbReference>
<dbReference type="GO" id="GO:0004674">
    <property type="term" value="F:protein serine/threonine kinase activity"/>
    <property type="evidence" value="ECO:0007669"/>
    <property type="project" value="TreeGrafter"/>
</dbReference>
<dbReference type="PROSITE" id="PS50011">
    <property type="entry name" value="PROTEIN_KINASE_DOM"/>
    <property type="match status" value="1"/>
</dbReference>
<feature type="compositionally biased region" description="Polar residues" evidence="4">
    <location>
        <begin position="1"/>
        <end position="20"/>
    </location>
</feature>
<feature type="compositionally biased region" description="Polar residues" evidence="4">
    <location>
        <begin position="51"/>
        <end position="61"/>
    </location>
</feature>
<feature type="region of interest" description="Disordered" evidence="4">
    <location>
        <begin position="1"/>
        <end position="77"/>
    </location>
</feature>
<dbReference type="Gene3D" id="3.30.200.20">
    <property type="entry name" value="Phosphorylase Kinase, domain 1"/>
    <property type="match status" value="1"/>
</dbReference>
<dbReference type="AlphaFoldDB" id="A0A162N619"/>
<feature type="region of interest" description="Disordered" evidence="4">
    <location>
        <begin position="459"/>
        <end position="483"/>
    </location>
</feature>
<reference evidence="6 7" key="1">
    <citation type="submission" date="2015-06" db="EMBL/GenBank/DDBJ databases">
        <title>Survival trade-offs in plant roots during colonization by closely related pathogenic and mutualistic fungi.</title>
        <authorList>
            <person name="Hacquard S."/>
            <person name="Kracher B."/>
            <person name="Hiruma K."/>
            <person name="Weinman A."/>
            <person name="Muench P."/>
            <person name="Garrido Oter R."/>
            <person name="Ver Loren van Themaat E."/>
            <person name="Dallerey J.-F."/>
            <person name="Damm U."/>
            <person name="Henrissat B."/>
            <person name="Lespinet O."/>
            <person name="Thon M."/>
            <person name="Kemen E."/>
            <person name="McHardy A.C."/>
            <person name="Schulze-Lefert P."/>
            <person name="O'Connell R.J."/>
        </authorList>
    </citation>
    <scope>NUCLEOTIDE SEQUENCE [LARGE SCALE GENOMIC DNA]</scope>
    <source>
        <strain evidence="6 7">MAFF 238704</strain>
    </source>
</reference>
<dbReference type="PANTHER" id="PTHR24346:SF77">
    <property type="entry name" value="SERINE THREONINE PROTEIN KINASE"/>
    <property type="match status" value="1"/>
</dbReference>
<dbReference type="PANTHER" id="PTHR24346">
    <property type="entry name" value="MAP/MICROTUBULE AFFINITY-REGULATING KINASE"/>
    <property type="match status" value="1"/>
</dbReference>
<dbReference type="Proteomes" id="UP000076584">
    <property type="component" value="Unassembled WGS sequence"/>
</dbReference>
<dbReference type="InterPro" id="IPR008271">
    <property type="entry name" value="Ser/Thr_kinase_AS"/>
</dbReference>
<evidence type="ECO:0000256" key="4">
    <source>
        <dbReference type="SAM" id="MobiDB-lite"/>
    </source>
</evidence>
<dbReference type="EMBL" id="LFIW01000604">
    <property type="protein sequence ID" value="KZL85601.1"/>
    <property type="molecule type" value="Genomic_DNA"/>
</dbReference>
<dbReference type="Pfam" id="PF00069">
    <property type="entry name" value="Pkinase"/>
    <property type="match status" value="1"/>
</dbReference>
<dbReference type="PROSITE" id="PS00107">
    <property type="entry name" value="PROTEIN_KINASE_ATP"/>
    <property type="match status" value="1"/>
</dbReference>
<feature type="compositionally biased region" description="Polar residues" evidence="4">
    <location>
        <begin position="461"/>
        <end position="476"/>
    </location>
</feature>
<dbReference type="SUPFAM" id="SSF56112">
    <property type="entry name" value="Protein kinase-like (PK-like)"/>
    <property type="match status" value="1"/>
</dbReference>
<name>A0A162N619_COLIC</name>
<evidence type="ECO:0000256" key="1">
    <source>
        <dbReference type="ARBA" id="ARBA00022741"/>
    </source>
</evidence>
<accession>A0A162N619</accession>
<keyword evidence="6" id="KW-0808">Transferase</keyword>